<keyword evidence="4" id="KW-1185">Reference proteome</keyword>
<evidence type="ECO:0000313" key="3">
    <source>
        <dbReference type="EMBL" id="TNN41982.1"/>
    </source>
</evidence>
<name>A0A4Z2FNT0_9TELE</name>
<dbReference type="AlphaFoldDB" id="A0A4Z2FNT0"/>
<dbReference type="Proteomes" id="UP000314294">
    <property type="component" value="Unassembled WGS sequence"/>
</dbReference>
<feature type="transmembrane region" description="Helical" evidence="2">
    <location>
        <begin position="165"/>
        <end position="185"/>
    </location>
</feature>
<feature type="transmembrane region" description="Helical" evidence="2">
    <location>
        <begin position="85"/>
        <end position="109"/>
    </location>
</feature>
<keyword evidence="2" id="KW-0812">Transmembrane</keyword>
<feature type="transmembrane region" description="Helical" evidence="2">
    <location>
        <begin position="52"/>
        <end position="73"/>
    </location>
</feature>
<evidence type="ECO:0000256" key="2">
    <source>
        <dbReference type="SAM" id="Phobius"/>
    </source>
</evidence>
<evidence type="ECO:0000256" key="1">
    <source>
        <dbReference type="SAM" id="MobiDB-lite"/>
    </source>
</evidence>
<sequence>MTRSRVQSPSGTKFRVQDRVPVPWSRTGSCSQAQDRVPVPGLCSYDGPALPLGFLAALYLKLLRGFFPGMFFCRRGNRTLRTLSSVVFLTLKLLFTTPSGCVLSFFLLLRLDSGFTTPFSVSGTEGHELGDESGDELGDESGGGVLQEEVYSLRYSGTFLRAYDIIFIIIIFITSTLVFLVVLTLQRYLKPSISSILNSPVPVLSGRTNVSHEDNYKQDGSLLELPCSKREVKVDDVGDVLEVDSSGDAELFVLRPEKQNQPFTVSSVVVLVLSPGLDGQLRVEDAGGDPELLQEQFEPVAPVHRAHKDQRLALDQTQLQQRVDQQELVLLATLDAVLLQLAAVRQLRALELQDHLRGRGHGCEDGTGDHHRVHHQRRQYGVVQQQLLQGLNVLGGLNFFVYSPQQALQVVLEAEGEEQVGLVHHQHLQRRVQHQVLSGELTDLCADRSAFPVTSATRTSLEQNAVNCRIIVWTCWPSSLVGTRTRALTSCSRTL</sequence>
<keyword evidence="2" id="KW-0472">Membrane</keyword>
<reference evidence="3 4" key="1">
    <citation type="submission" date="2019-03" db="EMBL/GenBank/DDBJ databases">
        <title>First draft genome of Liparis tanakae, snailfish: a comprehensive survey of snailfish specific genes.</title>
        <authorList>
            <person name="Kim W."/>
            <person name="Song I."/>
            <person name="Jeong J.-H."/>
            <person name="Kim D."/>
            <person name="Kim S."/>
            <person name="Ryu S."/>
            <person name="Song J.Y."/>
            <person name="Lee S.K."/>
        </authorList>
    </citation>
    <scope>NUCLEOTIDE SEQUENCE [LARGE SCALE GENOMIC DNA]</scope>
    <source>
        <tissue evidence="3">Muscle</tissue>
    </source>
</reference>
<dbReference type="EMBL" id="SRLO01001069">
    <property type="protein sequence ID" value="TNN41982.1"/>
    <property type="molecule type" value="Genomic_DNA"/>
</dbReference>
<gene>
    <name evidence="3" type="ORF">EYF80_047849</name>
</gene>
<evidence type="ECO:0000313" key="4">
    <source>
        <dbReference type="Proteomes" id="UP000314294"/>
    </source>
</evidence>
<feature type="region of interest" description="Disordered" evidence="1">
    <location>
        <begin position="122"/>
        <end position="141"/>
    </location>
</feature>
<protein>
    <submittedName>
        <fullName evidence="3">Uncharacterized protein</fullName>
    </submittedName>
</protein>
<keyword evidence="2" id="KW-1133">Transmembrane helix</keyword>
<accession>A0A4Z2FNT0</accession>
<proteinExistence type="predicted"/>
<organism evidence="3 4">
    <name type="scientific">Liparis tanakae</name>
    <name type="common">Tanaka's snailfish</name>
    <dbReference type="NCBI Taxonomy" id="230148"/>
    <lineage>
        <taxon>Eukaryota</taxon>
        <taxon>Metazoa</taxon>
        <taxon>Chordata</taxon>
        <taxon>Craniata</taxon>
        <taxon>Vertebrata</taxon>
        <taxon>Euteleostomi</taxon>
        <taxon>Actinopterygii</taxon>
        <taxon>Neopterygii</taxon>
        <taxon>Teleostei</taxon>
        <taxon>Neoteleostei</taxon>
        <taxon>Acanthomorphata</taxon>
        <taxon>Eupercaria</taxon>
        <taxon>Perciformes</taxon>
        <taxon>Cottioidei</taxon>
        <taxon>Cottales</taxon>
        <taxon>Liparidae</taxon>
        <taxon>Liparis</taxon>
    </lineage>
</organism>
<comment type="caution">
    <text evidence="3">The sequence shown here is derived from an EMBL/GenBank/DDBJ whole genome shotgun (WGS) entry which is preliminary data.</text>
</comment>